<feature type="transmembrane region" description="Helical" evidence="1">
    <location>
        <begin position="329"/>
        <end position="347"/>
    </location>
</feature>
<dbReference type="EMBL" id="MGAF01000052">
    <property type="protein sequence ID" value="OGK39328.1"/>
    <property type="molecule type" value="Genomic_DNA"/>
</dbReference>
<reference evidence="3 4" key="1">
    <citation type="journal article" date="2016" name="Nat. Commun.">
        <title>Thousands of microbial genomes shed light on interconnected biogeochemical processes in an aquifer system.</title>
        <authorList>
            <person name="Anantharaman K."/>
            <person name="Brown C.T."/>
            <person name="Hug L.A."/>
            <person name="Sharon I."/>
            <person name="Castelle C.J."/>
            <person name="Probst A.J."/>
            <person name="Thomas B.C."/>
            <person name="Singh A."/>
            <person name="Wilkins M.J."/>
            <person name="Karaoz U."/>
            <person name="Brodie E.L."/>
            <person name="Williams K.H."/>
            <person name="Hubbard S.S."/>
            <person name="Banfield J.F."/>
        </authorList>
    </citation>
    <scope>NUCLEOTIDE SEQUENCE [LARGE SCALE GENOMIC DNA]</scope>
</reference>
<accession>A0A1F7I7I5</accession>
<dbReference type="STRING" id="1802055.A3A74_05155"/>
<proteinExistence type="predicted"/>
<feature type="transmembrane region" description="Helical" evidence="1">
    <location>
        <begin position="6"/>
        <end position="23"/>
    </location>
</feature>
<keyword evidence="1" id="KW-0812">Transmembrane</keyword>
<feature type="transmembrane region" description="Helical" evidence="1">
    <location>
        <begin position="189"/>
        <end position="211"/>
    </location>
</feature>
<evidence type="ECO:0000313" key="3">
    <source>
        <dbReference type="EMBL" id="OGK39328.1"/>
    </source>
</evidence>
<feature type="transmembrane region" description="Helical" evidence="1">
    <location>
        <begin position="353"/>
        <end position="373"/>
    </location>
</feature>
<dbReference type="Pfam" id="PF13231">
    <property type="entry name" value="PMT_2"/>
    <property type="match status" value="1"/>
</dbReference>
<sequence>MGKNWGNLILFFSFIYLLTIIILNKQLYSKKFNFSQFEKKYYSSQWAIPHSKNVISDEDLYAYAGFKYIKGLNPIHLAPEVPPLGKYLIGASIYLFNNQRVASLIFTLLSLAVIYHLIYFSTKSNFASSLGVLLTTLNTLFTDQIIHSPQLDIFQLLFLLLFIILFMVYRKTNSRIYFFSSGLAFGYFISTKFFLLSFLIINLTLVLYFLISKTRMIKSFIELTFLNVISLAVYMFTYVGFFMYGGSFRGFLGVQKWILQFYSSSTIDITKLLGNYLSLIFFNRYRFWSEGYPIIHYQYWSFFWPIIFILALFSAYYLVISKEYKKNDLVIFMFSFLIIYNLLLFVTPIYPRYLLLLFVPLNILIAIYISKIIHRKISIFKF</sequence>
<feature type="transmembrane region" description="Helical" evidence="1">
    <location>
        <begin position="223"/>
        <end position="244"/>
    </location>
</feature>
<name>A0A1F7I7I5_9BACT</name>
<keyword evidence="1" id="KW-1133">Transmembrane helix</keyword>
<feature type="transmembrane region" description="Helical" evidence="1">
    <location>
        <begin position="153"/>
        <end position="169"/>
    </location>
</feature>
<feature type="domain" description="Glycosyltransferase RgtA/B/C/D-like" evidence="2">
    <location>
        <begin position="81"/>
        <end position="234"/>
    </location>
</feature>
<comment type="caution">
    <text evidence="3">The sequence shown here is derived from an EMBL/GenBank/DDBJ whole genome shotgun (WGS) entry which is preliminary data.</text>
</comment>
<protein>
    <recommendedName>
        <fullName evidence="2">Glycosyltransferase RgtA/B/C/D-like domain-containing protein</fullName>
    </recommendedName>
</protein>
<feature type="transmembrane region" description="Helical" evidence="1">
    <location>
        <begin position="101"/>
        <end position="118"/>
    </location>
</feature>
<gene>
    <name evidence="3" type="ORF">A3A74_05155</name>
</gene>
<evidence type="ECO:0000313" key="4">
    <source>
        <dbReference type="Proteomes" id="UP000179270"/>
    </source>
</evidence>
<feature type="transmembrane region" description="Helical" evidence="1">
    <location>
        <begin position="297"/>
        <end position="317"/>
    </location>
</feature>
<evidence type="ECO:0000259" key="2">
    <source>
        <dbReference type="Pfam" id="PF13231"/>
    </source>
</evidence>
<evidence type="ECO:0000256" key="1">
    <source>
        <dbReference type="SAM" id="Phobius"/>
    </source>
</evidence>
<keyword evidence="1" id="KW-0472">Membrane</keyword>
<dbReference type="InterPro" id="IPR038731">
    <property type="entry name" value="RgtA/B/C-like"/>
</dbReference>
<dbReference type="AlphaFoldDB" id="A0A1F7I7I5"/>
<dbReference type="Proteomes" id="UP000179270">
    <property type="component" value="Unassembled WGS sequence"/>
</dbReference>
<organism evidence="3 4">
    <name type="scientific">Candidatus Roizmanbacteria bacterium RIFCSPLOWO2_01_FULL_35_13</name>
    <dbReference type="NCBI Taxonomy" id="1802055"/>
    <lineage>
        <taxon>Bacteria</taxon>
        <taxon>Candidatus Roizmaniibacteriota</taxon>
    </lineage>
</organism>